<name>R5XE73_9FIRM</name>
<evidence type="ECO:0000256" key="4">
    <source>
        <dbReference type="ARBA" id="ARBA00022723"/>
    </source>
</evidence>
<comment type="cofactor">
    <cofactor evidence="1">
        <name>[4Fe-4S] cluster</name>
        <dbReference type="ChEBI" id="CHEBI:49883"/>
    </cofactor>
</comment>
<dbReference type="GO" id="GO:0003824">
    <property type="term" value="F:catalytic activity"/>
    <property type="evidence" value="ECO:0007669"/>
    <property type="project" value="InterPro"/>
</dbReference>
<dbReference type="SFLD" id="SFLDG01386">
    <property type="entry name" value="main_SPASM_domain-containing"/>
    <property type="match status" value="1"/>
</dbReference>
<organism evidence="8 9">
    <name type="scientific">Intestinibacter bartlettii CAG:1329</name>
    <dbReference type="NCBI Taxonomy" id="1263063"/>
    <lineage>
        <taxon>Bacteria</taxon>
        <taxon>Bacillati</taxon>
        <taxon>Bacillota</taxon>
        <taxon>Clostridia</taxon>
        <taxon>Peptostreptococcales</taxon>
        <taxon>Peptostreptococcaceae</taxon>
        <taxon>Intestinibacter</taxon>
    </lineage>
</organism>
<keyword evidence="5" id="KW-0408">Iron</keyword>
<evidence type="ECO:0000256" key="1">
    <source>
        <dbReference type="ARBA" id="ARBA00001966"/>
    </source>
</evidence>
<evidence type="ECO:0000256" key="2">
    <source>
        <dbReference type="ARBA" id="ARBA00022485"/>
    </source>
</evidence>
<dbReference type="PROSITE" id="PS51918">
    <property type="entry name" value="RADICAL_SAM"/>
    <property type="match status" value="1"/>
</dbReference>
<dbReference type="SFLD" id="SFLDG01067">
    <property type="entry name" value="SPASM/twitch_domain_containing"/>
    <property type="match status" value="1"/>
</dbReference>
<dbReference type="AlphaFoldDB" id="R5XE73"/>
<reference evidence="8" key="1">
    <citation type="submission" date="2012-11" db="EMBL/GenBank/DDBJ databases">
        <title>Dependencies among metagenomic species, viruses, plasmids and units of genetic variation.</title>
        <authorList>
            <person name="Nielsen H.B."/>
            <person name="Almeida M."/>
            <person name="Juncker A.S."/>
            <person name="Rasmussen S."/>
            <person name="Li J."/>
            <person name="Sunagawa S."/>
            <person name="Plichta D."/>
            <person name="Gautier L."/>
            <person name="Le Chatelier E."/>
            <person name="Peletier E."/>
            <person name="Bonde I."/>
            <person name="Nielsen T."/>
            <person name="Manichanh C."/>
            <person name="Arumugam M."/>
            <person name="Batto J."/>
            <person name="Santos M.B.Q.D."/>
            <person name="Blom N."/>
            <person name="Borruel N."/>
            <person name="Burgdorf K.S."/>
            <person name="Boumezbeur F."/>
            <person name="Casellas F."/>
            <person name="Dore J."/>
            <person name="Guarner F."/>
            <person name="Hansen T."/>
            <person name="Hildebrand F."/>
            <person name="Kaas R.S."/>
            <person name="Kennedy S."/>
            <person name="Kristiansen K."/>
            <person name="Kultima J.R."/>
            <person name="Leonard P."/>
            <person name="Levenez F."/>
            <person name="Lund O."/>
            <person name="Moumen B."/>
            <person name="Le Paslier D."/>
            <person name="Pons N."/>
            <person name="Pedersen O."/>
            <person name="Prifti E."/>
            <person name="Qin J."/>
            <person name="Raes J."/>
            <person name="Tap J."/>
            <person name="Tims S."/>
            <person name="Ussery D.W."/>
            <person name="Yamada T."/>
            <person name="MetaHit consortium"/>
            <person name="Renault P."/>
            <person name="Sicheritz-Ponten T."/>
            <person name="Bork P."/>
            <person name="Wang J."/>
            <person name="Brunak S."/>
            <person name="Ehrlich S.D."/>
        </authorList>
    </citation>
    <scope>NUCLEOTIDE SEQUENCE [LARGE SCALE GENOMIC DNA]</scope>
</reference>
<dbReference type="CDD" id="cd01335">
    <property type="entry name" value="Radical_SAM"/>
    <property type="match status" value="1"/>
</dbReference>
<keyword evidence="4" id="KW-0479">Metal-binding</keyword>
<keyword evidence="6" id="KW-0411">Iron-sulfur</keyword>
<dbReference type="GO" id="GO:0046872">
    <property type="term" value="F:metal ion binding"/>
    <property type="evidence" value="ECO:0007669"/>
    <property type="project" value="UniProtKB-KW"/>
</dbReference>
<dbReference type="InterPro" id="IPR007197">
    <property type="entry name" value="rSAM"/>
</dbReference>
<dbReference type="InterPro" id="IPR017200">
    <property type="entry name" value="PqqE-like"/>
</dbReference>
<dbReference type="InterPro" id="IPR058240">
    <property type="entry name" value="rSAM_sf"/>
</dbReference>
<dbReference type="SUPFAM" id="SSF102114">
    <property type="entry name" value="Radical SAM enzymes"/>
    <property type="match status" value="1"/>
</dbReference>
<dbReference type="PANTHER" id="PTHR11228">
    <property type="entry name" value="RADICAL SAM DOMAIN PROTEIN"/>
    <property type="match status" value="1"/>
</dbReference>
<gene>
    <name evidence="8" type="ORF">BN488_01733</name>
</gene>
<keyword evidence="3" id="KW-0949">S-adenosyl-L-methionine</keyword>
<sequence length="381" mass="43828">MKNYNMEPIISNYLSTKASAKRVPISGVFELLPLCNMDCKMCYVKMTKKDMEPIGRLRTVEEWIEIAKEAKKEGLLFLLLTGGEPFLYKGFKQLYKELKKMGFLISINTNGTLIDKETAEWLIKDPPTRINISLYGGSNETYARLCNNPNGFTQVTNAIKYLKKSNIPIKLNASVTPYNVDDIEDIFKFAEENELYVQSSSYMFPPTRRKEELAGMGDRFSYTDAAKARMRIDKIRFDEEVFNKRIVNLKNGIVEEVENDDFCGKEKGVGEGIKCRAGKCSFWITWDGRMTPCGMMNYPVTHPFNNSFSESWRELVDKTNEIRTYPGCLSCKFKNTCNTCAAMIQTETGKFDEKPTYICNMEEEFYKCVLSEYEKNNKGEI</sequence>
<evidence type="ECO:0000256" key="5">
    <source>
        <dbReference type="ARBA" id="ARBA00023004"/>
    </source>
</evidence>
<comment type="caution">
    <text evidence="8">The sequence shown here is derived from an EMBL/GenBank/DDBJ whole genome shotgun (WGS) entry which is preliminary data.</text>
</comment>
<evidence type="ECO:0000256" key="3">
    <source>
        <dbReference type="ARBA" id="ARBA00022691"/>
    </source>
</evidence>
<dbReference type="PIRSF" id="PIRSF037420">
    <property type="entry name" value="PQQ_syn_pqqE"/>
    <property type="match status" value="1"/>
</dbReference>
<dbReference type="RefSeq" id="WP_022071953.1">
    <property type="nucleotide sequence ID" value="NZ_HF999328.1"/>
</dbReference>
<feature type="domain" description="Radical SAM core" evidence="7">
    <location>
        <begin position="21"/>
        <end position="243"/>
    </location>
</feature>
<evidence type="ECO:0000313" key="9">
    <source>
        <dbReference type="Proteomes" id="UP000017980"/>
    </source>
</evidence>
<dbReference type="Gene3D" id="3.20.20.70">
    <property type="entry name" value="Aldolase class I"/>
    <property type="match status" value="1"/>
</dbReference>
<evidence type="ECO:0000259" key="7">
    <source>
        <dbReference type="PROSITE" id="PS51918"/>
    </source>
</evidence>
<keyword evidence="2" id="KW-0004">4Fe-4S</keyword>
<dbReference type="SMART" id="SM00729">
    <property type="entry name" value="Elp3"/>
    <property type="match status" value="1"/>
</dbReference>
<protein>
    <submittedName>
        <fullName evidence="8">Radical SAM domain protein</fullName>
    </submittedName>
</protein>
<dbReference type="GO" id="GO:0051539">
    <property type="term" value="F:4 iron, 4 sulfur cluster binding"/>
    <property type="evidence" value="ECO:0007669"/>
    <property type="project" value="UniProtKB-KW"/>
</dbReference>
<accession>R5XE73</accession>
<dbReference type="Proteomes" id="UP000017980">
    <property type="component" value="Unassembled WGS sequence"/>
</dbReference>
<proteinExistence type="predicted"/>
<dbReference type="SFLD" id="SFLDS00029">
    <property type="entry name" value="Radical_SAM"/>
    <property type="match status" value="1"/>
</dbReference>
<evidence type="ECO:0000256" key="6">
    <source>
        <dbReference type="ARBA" id="ARBA00023014"/>
    </source>
</evidence>
<dbReference type="EMBL" id="CBBD010000043">
    <property type="protein sequence ID" value="CDA10694.1"/>
    <property type="molecule type" value="Genomic_DNA"/>
</dbReference>
<dbReference type="InterPro" id="IPR006638">
    <property type="entry name" value="Elp3/MiaA/NifB-like_rSAM"/>
</dbReference>
<dbReference type="Pfam" id="PF04055">
    <property type="entry name" value="Radical_SAM"/>
    <property type="match status" value="1"/>
</dbReference>
<dbReference type="InterPro" id="IPR013785">
    <property type="entry name" value="Aldolase_TIM"/>
</dbReference>
<dbReference type="InterPro" id="IPR050377">
    <property type="entry name" value="Radical_SAM_PqqE_MftC-like"/>
</dbReference>
<evidence type="ECO:0000313" key="8">
    <source>
        <dbReference type="EMBL" id="CDA10694.1"/>
    </source>
</evidence>
<dbReference type="PANTHER" id="PTHR11228:SF7">
    <property type="entry name" value="PQQA PEPTIDE CYCLASE"/>
    <property type="match status" value="1"/>
</dbReference>